<evidence type="ECO:0000259" key="1">
    <source>
        <dbReference type="Pfam" id="PF24732"/>
    </source>
</evidence>
<comment type="caution">
    <text evidence="2">The sequence shown here is derived from an EMBL/GenBank/DDBJ whole genome shotgun (WGS) entry which is preliminary data.</text>
</comment>
<dbReference type="EMBL" id="BAABHD010000005">
    <property type="protein sequence ID" value="GAA4448278.1"/>
    <property type="molecule type" value="Genomic_DNA"/>
</dbReference>
<gene>
    <name evidence="2" type="ORF">GCM10023189_05910</name>
</gene>
<dbReference type="InterPro" id="IPR035093">
    <property type="entry name" value="RelE/ParE_toxin_dom_sf"/>
</dbReference>
<feature type="domain" description="ParE-like toxin" evidence="1">
    <location>
        <begin position="20"/>
        <end position="84"/>
    </location>
</feature>
<dbReference type="Proteomes" id="UP001501175">
    <property type="component" value="Unassembled WGS sequence"/>
</dbReference>
<dbReference type="InterPro" id="IPR056925">
    <property type="entry name" value="ParE-like"/>
</dbReference>
<proteinExistence type="predicted"/>
<reference evidence="3" key="1">
    <citation type="journal article" date="2019" name="Int. J. Syst. Evol. Microbiol.">
        <title>The Global Catalogue of Microorganisms (GCM) 10K type strain sequencing project: providing services to taxonomists for standard genome sequencing and annotation.</title>
        <authorList>
            <consortium name="The Broad Institute Genomics Platform"/>
            <consortium name="The Broad Institute Genome Sequencing Center for Infectious Disease"/>
            <person name="Wu L."/>
            <person name="Ma J."/>
        </authorList>
    </citation>
    <scope>NUCLEOTIDE SEQUENCE [LARGE SCALE GENOMIC DNA]</scope>
    <source>
        <strain evidence="3">JCM 17927</strain>
    </source>
</reference>
<evidence type="ECO:0000313" key="3">
    <source>
        <dbReference type="Proteomes" id="UP001501175"/>
    </source>
</evidence>
<sequence length="90" mass="10700">MPHSVTTQRFRECYAKLPEHIQEATRKAYYLWKEDPSHPAIQFKQVHTTRPIYSARVSLAFRALGIRQDNTIIWFWVGSHADYDRLLKVL</sequence>
<evidence type="ECO:0000313" key="2">
    <source>
        <dbReference type="EMBL" id="GAA4448278.1"/>
    </source>
</evidence>
<dbReference type="RefSeq" id="WP_425576719.1">
    <property type="nucleotide sequence ID" value="NZ_BAABHD010000005.1"/>
</dbReference>
<protein>
    <recommendedName>
        <fullName evidence="1">ParE-like toxin domain-containing protein</fullName>
    </recommendedName>
</protein>
<keyword evidence="3" id="KW-1185">Reference proteome</keyword>
<name>A0ABP8MEC8_9BACT</name>
<dbReference type="SUPFAM" id="SSF143011">
    <property type="entry name" value="RelE-like"/>
    <property type="match status" value="1"/>
</dbReference>
<accession>A0ABP8MEC8</accession>
<organism evidence="2 3">
    <name type="scientific">Nibrella saemangeumensis</name>
    <dbReference type="NCBI Taxonomy" id="1084526"/>
    <lineage>
        <taxon>Bacteria</taxon>
        <taxon>Pseudomonadati</taxon>
        <taxon>Bacteroidota</taxon>
        <taxon>Cytophagia</taxon>
        <taxon>Cytophagales</taxon>
        <taxon>Spirosomataceae</taxon>
        <taxon>Nibrella</taxon>
    </lineage>
</organism>
<dbReference type="Pfam" id="PF24732">
    <property type="entry name" value="ParE_like"/>
    <property type="match status" value="1"/>
</dbReference>